<comment type="caution">
    <text evidence="1">The sequence shown here is derived from an EMBL/GenBank/DDBJ whole genome shotgun (WGS) entry which is preliminary data.</text>
</comment>
<dbReference type="RefSeq" id="WP_187291629.1">
    <property type="nucleotide sequence ID" value="NZ_JENX01000059.1"/>
</dbReference>
<sequence length="59" mass="6618">MIKVYGSGDIKLKIINNNEITVKKVDGYVTIDLVLKDCYKDDELKNGDMIGEFPIIKVG</sequence>
<accession>A0ABR4TEE5</accession>
<keyword evidence="2" id="KW-1185">Reference proteome</keyword>
<protein>
    <submittedName>
        <fullName evidence="1">Uncharacterized protein</fullName>
    </submittedName>
</protein>
<reference evidence="1 2" key="1">
    <citation type="submission" date="2014-02" db="EMBL/GenBank/DDBJ databases">
        <title>Plasmidome dynamics in the species complex Clostridium novyi sensu lato converts strains of independent lineages into distinctly different pathogens.</title>
        <authorList>
            <person name="Skarin H."/>
            <person name="Segerman B."/>
        </authorList>
    </citation>
    <scope>NUCLEOTIDE SEQUENCE [LARGE SCALE GENOMIC DNA]</scope>
    <source>
        <strain evidence="1 2">NCTC 9693</strain>
    </source>
</reference>
<name>A0ABR4TEE5_CLOHA</name>
<dbReference type="EMBL" id="JENX01000059">
    <property type="protein sequence ID" value="KEI16727.1"/>
    <property type="molecule type" value="Genomic_DNA"/>
</dbReference>
<organism evidence="1 2">
    <name type="scientific">Clostridium haemolyticum NCTC 9693</name>
    <dbReference type="NCBI Taxonomy" id="1443114"/>
    <lineage>
        <taxon>Bacteria</taxon>
        <taxon>Bacillati</taxon>
        <taxon>Bacillota</taxon>
        <taxon>Clostridia</taxon>
        <taxon>Eubacteriales</taxon>
        <taxon>Clostridiaceae</taxon>
        <taxon>Clostridium</taxon>
    </lineage>
</organism>
<dbReference type="Proteomes" id="UP000027937">
    <property type="component" value="Unassembled WGS sequence"/>
</dbReference>
<evidence type="ECO:0000313" key="1">
    <source>
        <dbReference type="EMBL" id="KEI16727.1"/>
    </source>
</evidence>
<gene>
    <name evidence="1" type="ORF">Z960_08595</name>
</gene>
<proteinExistence type="predicted"/>
<evidence type="ECO:0000313" key="2">
    <source>
        <dbReference type="Proteomes" id="UP000027937"/>
    </source>
</evidence>